<organism evidence="3 4">
    <name type="scientific">Aurantiacibacter gangjinensis</name>
    <dbReference type="NCBI Taxonomy" id="502682"/>
    <lineage>
        <taxon>Bacteria</taxon>
        <taxon>Pseudomonadati</taxon>
        <taxon>Pseudomonadota</taxon>
        <taxon>Alphaproteobacteria</taxon>
        <taxon>Sphingomonadales</taxon>
        <taxon>Erythrobacteraceae</taxon>
        <taxon>Aurantiacibacter</taxon>
    </lineage>
</organism>
<feature type="region of interest" description="Disordered" evidence="1">
    <location>
        <begin position="85"/>
        <end position="115"/>
    </location>
</feature>
<dbReference type="Proteomes" id="UP000053070">
    <property type="component" value="Unassembled WGS sequence"/>
</dbReference>
<feature type="transmembrane region" description="Helical" evidence="2">
    <location>
        <begin position="49"/>
        <end position="77"/>
    </location>
</feature>
<evidence type="ECO:0000313" key="3">
    <source>
        <dbReference type="EMBL" id="KLE31556.1"/>
    </source>
</evidence>
<dbReference type="KEGG" id="egn:BMF35_a0670"/>
<evidence type="ECO:0000256" key="2">
    <source>
        <dbReference type="SAM" id="Phobius"/>
    </source>
</evidence>
<protein>
    <submittedName>
        <fullName evidence="3">Uncharacterized protein</fullName>
    </submittedName>
</protein>
<evidence type="ECO:0000313" key="4">
    <source>
        <dbReference type="Proteomes" id="UP000053070"/>
    </source>
</evidence>
<keyword evidence="2" id="KW-1133">Transmembrane helix</keyword>
<gene>
    <name evidence="3" type="ORF">AAW01_08325</name>
</gene>
<name>A0A0G9MLD9_9SPHN</name>
<dbReference type="RefSeq" id="WP_047006908.1">
    <property type="nucleotide sequence ID" value="NZ_CP018097.1"/>
</dbReference>
<reference evidence="3 4" key="1">
    <citation type="submission" date="2015-04" db="EMBL/GenBank/DDBJ databases">
        <title>The draft genome sequence of Erythrobacr gangjinensis K7-2.</title>
        <authorList>
            <person name="Zhuang L."/>
            <person name="Liu Y."/>
            <person name="Shao Z."/>
        </authorList>
    </citation>
    <scope>NUCLEOTIDE SEQUENCE [LARGE SCALE GENOMIC DNA]</scope>
    <source>
        <strain evidence="3 4">K7-2</strain>
    </source>
</reference>
<proteinExistence type="predicted"/>
<dbReference type="EMBL" id="LBHC01000002">
    <property type="protein sequence ID" value="KLE31556.1"/>
    <property type="molecule type" value="Genomic_DNA"/>
</dbReference>
<sequence length="115" mass="12757">MARKSPLDDPENAAFAWARFRRLMRFMMGITLGVVIIAMAIIYKQAEEVSAHFFIATALGLGFSMLLMSALMGLVFLSAGTGHDASVDNSLDDLDPKKPVHDRRRIGWRDQSGED</sequence>
<feature type="compositionally biased region" description="Basic and acidic residues" evidence="1">
    <location>
        <begin position="94"/>
        <end position="115"/>
    </location>
</feature>
<dbReference type="AlphaFoldDB" id="A0A0G9MLD9"/>
<keyword evidence="2" id="KW-0812">Transmembrane</keyword>
<keyword evidence="4" id="KW-1185">Reference proteome</keyword>
<dbReference type="STRING" id="502682.BMF35_a0670"/>
<dbReference type="OrthoDB" id="7391705at2"/>
<evidence type="ECO:0000256" key="1">
    <source>
        <dbReference type="SAM" id="MobiDB-lite"/>
    </source>
</evidence>
<comment type="caution">
    <text evidence="3">The sequence shown here is derived from an EMBL/GenBank/DDBJ whole genome shotgun (WGS) entry which is preliminary data.</text>
</comment>
<feature type="transmembrane region" description="Helical" evidence="2">
    <location>
        <begin position="26"/>
        <end position="43"/>
    </location>
</feature>
<dbReference type="PATRIC" id="fig|502682.8.peg.1700"/>
<keyword evidence="2" id="KW-0472">Membrane</keyword>
<accession>A0A0G9MLD9</accession>